<keyword evidence="1" id="KW-0805">Transcription regulation</keyword>
<dbReference type="GO" id="GO:0000976">
    <property type="term" value="F:transcription cis-regulatory region binding"/>
    <property type="evidence" value="ECO:0007669"/>
    <property type="project" value="TreeGrafter"/>
</dbReference>
<comment type="caution">
    <text evidence="5">The sequence shown here is derived from an EMBL/GenBank/DDBJ whole genome shotgun (WGS) entry which is preliminary data.</text>
</comment>
<keyword evidence="3" id="KW-0804">Transcription</keyword>
<evidence type="ECO:0000313" key="6">
    <source>
        <dbReference type="Proteomes" id="UP001162155"/>
    </source>
</evidence>
<proteinExistence type="predicted"/>
<evidence type="ECO:0000259" key="4">
    <source>
        <dbReference type="PROSITE" id="PS01124"/>
    </source>
</evidence>
<organism evidence="5 6">
    <name type="scientific">Pseudomonas syringae pv. papulans</name>
    <dbReference type="NCBI Taxonomy" id="83963"/>
    <lineage>
        <taxon>Bacteria</taxon>
        <taxon>Pseudomonadati</taxon>
        <taxon>Pseudomonadota</taxon>
        <taxon>Gammaproteobacteria</taxon>
        <taxon>Pseudomonadales</taxon>
        <taxon>Pseudomonadaceae</taxon>
        <taxon>Pseudomonas</taxon>
        <taxon>Pseudomonas syringae</taxon>
    </lineage>
</organism>
<evidence type="ECO:0000313" key="5">
    <source>
        <dbReference type="EMBL" id="MDH4622942.1"/>
    </source>
</evidence>
<dbReference type="InterPro" id="IPR009057">
    <property type="entry name" value="Homeodomain-like_sf"/>
</dbReference>
<protein>
    <submittedName>
        <fullName evidence="5">AraC family transcriptional regulator</fullName>
    </submittedName>
</protein>
<dbReference type="InterPro" id="IPR018060">
    <property type="entry name" value="HTH_AraC"/>
</dbReference>
<evidence type="ECO:0000256" key="1">
    <source>
        <dbReference type="ARBA" id="ARBA00023015"/>
    </source>
</evidence>
<dbReference type="EMBL" id="JAFFRZ010000001">
    <property type="protein sequence ID" value="MDH4622942.1"/>
    <property type="molecule type" value="Genomic_DNA"/>
</dbReference>
<dbReference type="PROSITE" id="PS00041">
    <property type="entry name" value="HTH_ARAC_FAMILY_1"/>
    <property type="match status" value="1"/>
</dbReference>
<evidence type="ECO:0000256" key="3">
    <source>
        <dbReference type="ARBA" id="ARBA00023163"/>
    </source>
</evidence>
<name>A0A3M3LVE0_PSESX</name>
<dbReference type="Pfam" id="PF12625">
    <property type="entry name" value="Arabinose_bd"/>
    <property type="match status" value="1"/>
</dbReference>
<dbReference type="PANTHER" id="PTHR47894">
    <property type="entry name" value="HTH-TYPE TRANSCRIPTIONAL REGULATOR GADX"/>
    <property type="match status" value="1"/>
</dbReference>
<dbReference type="InterPro" id="IPR032687">
    <property type="entry name" value="AraC-type_N"/>
</dbReference>
<dbReference type="GO" id="GO:0005829">
    <property type="term" value="C:cytosol"/>
    <property type="evidence" value="ECO:0007669"/>
    <property type="project" value="TreeGrafter"/>
</dbReference>
<evidence type="ECO:0000256" key="2">
    <source>
        <dbReference type="ARBA" id="ARBA00023125"/>
    </source>
</evidence>
<dbReference type="Gene3D" id="1.10.10.60">
    <property type="entry name" value="Homeodomain-like"/>
    <property type="match status" value="1"/>
</dbReference>
<dbReference type="GO" id="GO:0003700">
    <property type="term" value="F:DNA-binding transcription factor activity"/>
    <property type="evidence" value="ECO:0007669"/>
    <property type="project" value="InterPro"/>
</dbReference>
<dbReference type="SMART" id="SM00342">
    <property type="entry name" value="HTH_ARAC"/>
    <property type="match status" value="1"/>
</dbReference>
<dbReference type="GO" id="GO:0009893">
    <property type="term" value="P:positive regulation of metabolic process"/>
    <property type="evidence" value="ECO:0007669"/>
    <property type="project" value="UniProtKB-ARBA"/>
</dbReference>
<reference evidence="5" key="1">
    <citation type="submission" date="2021-02" db="EMBL/GenBank/DDBJ databases">
        <title>Genome analysis of blister spot of apple pathogen from New York area.</title>
        <authorList>
            <person name="Kandel P."/>
            <person name="Hockett K.L."/>
            <person name="Santander R."/>
            <person name="Acimovic S."/>
        </authorList>
    </citation>
    <scope>NUCLEOTIDE SEQUENCE</scope>
    <source>
        <strain evidence="5">PSP1</strain>
    </source>
</reference>
<dbReference type="RefSeq" id="WP_044308101.1">
    <property type="nucleotide sequence ID" value="NZ_JAFFRY010000001.1"/>
</dbReference>
<dbReference type="SUPFAM" id="SSF46689">
    <property type="entry name" value="Homeodomain-like"/>
    <property type="match status" value="1"/>
</dbReference>
<feature type="domain" description="HTH araC/xylS-type" evidence="4">
    <location>
        <begin position="240"/>
        <end position="341"/>
    </location>
</feature>
<dbReference type="PANTHER" id="PTHR47894:SF1">
    <property type="entry name" value="HTH-TYPE TRANSCRIPTIONAL REGULATOR VQSM"/>
    <property type="match status" value="1"/>
</dbReference>
<keyword evidence="2" id="KW-0238">DNA-binding</keyword>
<dbReference type="AlphaFoldDB" id="A0A3M3LVE0"/>
<dbReference type="Proteomes" id="UP001162155">
    <property type="component" value="Unassembled WGS sequence"/>
</dbReference>
<dbReference type="PROSITE" id="PS01124">
    <property type="entry name" value="HTH_ARAC_FAMILY_2"/>
    <property type="match status" value="1"/>
</dbReference>
<sequence length="355" mass="40148">MKLIADPLFSEASAPPQVSRMLLQYATDRGVNTQWLCRGLGFAPDDLKKSGYLLSHRQSNLLVRRTLSELGDDGLGLSVGQRQTAVSWGIVGLGMQASPTLGDALNLAIRYQKHAGALLSHRMAFHEGRCLTYIVPQFFDPDVIGFYLEEAFASAMAIVRHLSGRHDLVPSRVELEYPEPEHAHRYKEVFRCPVVFAGTHNLIEFDARWLETPLVTRDDFVAAEVAELLDSANWEDKGTSDLVETVQREIRKRLCAPPSLNELAQQLNIGERTLRRRLDEAGQSYQGVIDSLRRAKALSLLSHRETKLIDVASETGFSDIRDFRRAFKRWTGVTPREARHEMQQFRKDIQRPTSP</sequence>
<accession>A0A3M3LVE0</accession>
<dbReference type="Pfam" id="PF12833">
    <property type="entry name" value="HTH_18"/>
    <property type="match status" value="1"/>
</dbReference>
<gene>
    <name evidence="5" type="ORF">JW322_14470</name>
</gene>
<dbReference type="InterPro" id="IPR018062">
    <property type="entry name" value="HTH_AraC-typ_CS"/>
</dbReference>